<name>A0A4P7BIV8_9BURK</name>
<evidence type="ECO:0000313" key="3">
    <source>
        <dbReference type="Proteomes" id="UP000294359"/>
    </source>
</evidence>
<accession>A0A4P7BIV8</accession>
<evidence type="ECO:0000313" key="2">
    <source>
        <dbReference type="EMBL" id="QBQ38836.1"/>
    </source>
</evidence>
<keyword evidence="3" id="KW-1185">Reference proteome</keyword>
<evidence type="ECO:0000313" key="1">
    <source>
        <dbReference type="EMBL" id="GGY85475.1"/>
    </source>
</evidence>
<proteinExistence type="predicted"/>
<dbReference type="RefSeq" id="WP_134387532.1">
    <property type="nucleotide sequence ID" value="NZ_BMWW01000002.1"/>
</dbReference>
<organism evidence="1 4">
    <name type="scientific">Pseudoduganella plicata</name>
    <dbReference type="NCBI Taxonomy" id="321984"/>
    <lineage>
        <taxon>Bacteria</taxon>
        <taxon>Pseudomonadati</taxon>
        <taxon>Pseudomonadota</taxon>
        <taxon>Betaproteobacteria</taxon>
        <taxon>Burkholderiales</taxon>
        <taxon>Oxalobacteraceae</taxon>
        <taxon>Telluria group</taxon>
        <taxon>Pseudoduganella</taxon>
    </lineage>
</organism>
<gene>
    <name evidence="2" type="ORF">E1742_23730</name>
    <name evidence="1" type="ORF">GCM10007388_18470</name>
</gene>
<dbReference type="Proteomes" id="UP000619512">
    <property type="component" value="Unassembled WGS sequence"/>
</dbReference>
<reference evidence="1" key="3">
    <citation type="submission" date="2022-12" db="EMBL/GenBank/DDBJ databases">
        <authorList>
            <person name="Sun Q."/>
            <person name="Kim S."/>
        </authorList>
    </citation>
    <scope>NUCLEOTIDE SEQUENCE</scope>
    <source>
        <strain evidence="1">KCTC 12344</strain>
    </source>
</reference>
<dbReference type="EMBL" id="CP038026">
    <property type="protein sequence ID" value="QBQ38836.1"/>
    <property type="molecule type" value="Genomic_DNA"/>
</dbReference>
<dbReference type="OrthoDB" id="8772062at2"/>
<dbReference type="EMBL" id="BMWW01000002">
    <property type="protein sequence ID" value="GGY85475.1"/>
    <property type="molecule type" value="Genomic_DNA"/>
</dbReference>
<evidence type="ECO:0000313" key="4">
    <source>
        <dbReference type="Proteomes" id="UP000619512"/>
    </source>
</evidence>
<protein>
    <submittedName>
        <fullName evidence="1">Uncharacterized protein</fullName>
    </submittedName>
</protein>
<dbReference type="Proteomes" id="UP000294359">
    <property type="component" value="Chromosome"/>
</dbReference>
<reference evidence="2 3" key="2">
    <citation type="submission" date="2019-03" db="EMBL/GenBank/DDBJ databases">
        <title>Draft Genome Sequences of Six Type Strains of the Genus Massilia.</title>
        <authorList>
            <person name="Miess H."/>
            <person name="Frediansyhah A."/>
            <person name="Gross H."/>
        </authorList>
    </citation>
    <scope>NUCLEOTIDE SEQUENCE [LARGE SCALE GENOMIC DNA]</scope>
    <source>
        <strain evidence="2 3">DSM 17505</strain>
    </source>
</reference>
<reference evidence="1" key="1">
    <citation type="journal article" date="2014" name="Int. J. Syst. Evol. Microbiol.">
        <title>Complete genome sequence of Corynebacterium casei LMG S-19264T (=DSM 44701T), isolated from a smear-ripened cheese.</title>
        <authorList>
            <consortium name="US DOE Joint Genome Institute (JGI-PGF)"/>
            <person name="Walter F."/>
            <person name="Albersmeier A."/>
            <person name="Kalinowski J."/>
            <person name="Ruckert C."/>
        </authorList>
    </citation>
    <scope>NUCLEOTIDE SEQUENCE</scope>
    <source>
        <strain evidence="1">KCTC 12344</strain>
    </source>
</reference>
<dbReference type="AlphaFoldDB" id="A0A4P7BIV8"/>
<sequence>MGQAHDILERARKARLENRYEDALRDHLWFHENALAVEPGMAGVRLSFALRDWIYLAEQFPLARRALQGLRDRDTARLLNGAESRELFRDIGAINGALGEERATHELFVQMDIQMPALAQQCADLALPALVAAEDFALARRYLPEPLARVQTLAAHLNAYTEQLAKSGSTSSAPALLATVLNYAKEVRMVALVLARQDEEDAAQQVMTAALDELQSPALRDAVQREFDTPGATIAAMVAHARGEQAGQ</sequence>